<organism evidence="1 2">
    <name type="scientific">Ambrosiozyma monospora</name>
    <name type="common">Yeast</name>
    <name type="synonym">Endomycopsis monosporus</name>
    <dbReference type="NCBI Taxonomy" id="43982"/>
    <lineage>
        <taxon>Eukaryota</taxon>
        <taxon>Fungi</taxon>
        <taxon>Dikarya</taxon>
        <taxon>Ascomycota</taxon>
        <taxon>Saccharomycotina</taxon>
        <taxon>Pichiomycetes</taxon>
        <taxon>Pichiales</taxon>
        <taxon>Pichiaceae</taxon>
        <taxon>Ambrosiozyma</taxon>
    </lineage>
</organism>
<proteinExistence type="predicted"/>
<dbReference type="Proteomes" id="UP001165064">
    <property type="component" value="Unassembled WGS sequence"/>
</dbReference>
<protein>
    <submittedName>
        <fullName evidence="1">Unnamed protein product</fullName>
    </submittedName>
</protein>
<dbReference type="EMBL" id="BSXS01000874">
    <property type="protein sequence ID" value="GME74250.1"/>
    <property type="molecule type" value="Genomic_DNA"/>
</dbReference>
<keyword evidence="2" id="KW-1185">Reference proteome</keyword>
<evidence type="ECO:0000313" key="1">
    <source>
        <dbReference type="EMBL" id="GME74250.1"/>
    </source>
</evidence>
<evidence type="ECO:0000313" key="2">
    <source>
        <dbReference type="Proteomes" id="UP001165064"/>
    </source>
</evidence>
<name>A0ACB5SW16_AMBMO</name>
<sequence length="414" mass="45765">MSEIVNDKKSNDSKVENGSNKKAKSKTVNSSTKNNKPEHKPLKIQPSTKFTLCVPSSCISKSVCGNLEQVTHVAYQIAKAACLYNVGEIVVLQIPKEETKQEESTTQPPVDPSAIRSVTETGAIKKTFDVSVIVDKDGDSKMDEEEIKPTKKTDESEPDYRSDSLLLASLLQFFVTPPYLLKSTFKDKDLLKKFQYAKKLPKISTLPFMQNNSGDFREGLTIDKKPPKREKTKSGKVKKMKHKLNVTKFVNVGEAKLLELATAVPVNVRVTVNIKTKQIVSPLQAYGVTGAKASFGYQVRISKNFISLFTEASYPEGYSKSIYVNSGDFFFSGASKLHHKLDTLKEINTVDSKKDGLVLLVVSKWRDLCLAFDHDKSTLEGITGAEQMFDGKLGVPLGTRIEDGSLIALAQLSK</sequence>
<accession>A0ACB5SW16</accession>
<reference evidence="1" key="1">
    <citation type="submission" date="2023-04" db="EMBL/GenBank/DDBJ databases">
        <title>Ambrosiozyma monospora NBRC 10751.</title>
        <authorList>
            <person name="Ichikawa N."/>
            <person name="Sato H."/>
            <person name="Tonouchi N."/>
        </authorList>
    </citation>
    <scope>NUCLEOTIDE SEQUENCE</scope>
    <source>
        <strain evidence="1">NBRC 10751</strain>
    </source>
</reference>
<comment type="caution">
    <text evidence="1">The sequence shown here is derived from an EMBL/GenBank/DDBJ whole genome shotgun (WGS) entry which is preliminary data.</text>
</comment>
<gene>
    <name evidence="1" type="ORF">Amon02_000170500</name>
</gene>